<gene>
    <name evidence="1" type="ORF">DPMN_107798</name>
</gene>
<dbReference type="PANTHER" id="PTHR34415">
    <property type="entry name" value="INTEGRASE CATALYTIC DOMAIN-CONTAINING PROTEIN"/>
    <property type="match status" value="1"/>
</dbReference>
<proteinExistence type="predicted"/>
<evidence type="ECO:0000313" key="2">
    <source>
        <dbReference type="Proteomes" id="UP000828390"/>
    </source>
</evidence>
<sequence>MGLCQDHGNMGRRPKHALCFDDVQRVAAYLLNCAQQEEIHLPAAPRRANNIPPIYLPASTTKLDLFQDYQQNCASDIRSVKLTAFKSIWSSCVPHIRIASPRDDVCAICENLRKRLVDAIEEDDRRIR</sequence>
<name>A0A9D4K7J4_DREPO</name>
<reference evidence="1" key="1">
    <citation type="journal article" date="2019" name="bioRxiv">
        <title>The Genome of the Zebra Mussel, Dreissena polymorpha: A Resource for Invasive Species Research.</title>
        <authorList>
            <person name="McCartney M.A."/>
            <person name="Auch B."/>
            <person name="Kono T."/>
            <person name="Mallez S."/>
            <person name="Zhang Y."/>
            <person name="Obille A."/>
            <person name="Becker A."/>
            <person name="Abrahante J.E."/>
            <person name="Garbe J."/>
            <person name="Badalamenti J.P."/>
            <person name="Herman A."/>
            <person name="Mangelson H."/>
            <person name="Liachko I."/>
            <person name="Sullivan S."/>
            <person name="Sone E.D."/>
            <person name="Koren S."/>
            <person name="Silverstein K.A.T."/>
            <person name="Beckman K.B."/>
            <person name="Gohl D.M."/>
        </authorList>
    </citation>
    <scope>NUCLEOTIDE SEQUENCE</scope>
    <source>
        <strain evidence="1">Duluth1</strain>
        <tissue evidence="1">Whole animal</tissue>
    </source>
</reference>
<protein>
    <submittedName>
        <fullName evidence="1">Uncharacterized protein</fullName>
    </submittedName>
</protein>
<organism evidence="1 2">
    <name type="scientific">Dreissena polymorpha</name>
    <name type="common">Zebra mussel</name>
    <name type="synonym">Mytilus polymorpha</name>
    <dbReference type="NCBI Taxonomy" id="45954"/>
    <lineage>
        <taxon>Eukaryota</taxon>
        <taxon>Metazoa</taxon>
        <taxon>Spiralia</taxon>
        <taxon>Lophotrochozoa</taxon>
        <taxon>Mollusca</taxon>
        <taxon>Bivalvia</taxon>
        <taxon>Autobranchia</taxon>
        <taxon>Heteroconchia</taxon>
        <taxon>Euheterodonta</taxon>
        <taxon>Imparidentia</taxon>
        <taxon>Neoheterodontei</taxon>
        <taxon>Myida</taxon>
        <taxon>Dreissenoidea</taxon>
        <taxon>Dreissenidae</taxon>
        <taxon>Dreissena</taxon>
    </lineage>
</organism>
<accession>A0A9D4K7J4</accession>
<dbReference type="AlphaFoldDB" id="A0A9D4K7J4"/>
<dbReference type="Proteomes" id="UP000828390">
    <property type="component" value="Unassembled WGS sequence"/>
</dbReference>
<evidence type="ECO:0000313" key="1">
    <source>
        <dbReference type="EMBL" id="KAH3834471.1"/>
    </source>
</evidence>
<dbReference type="PANTHER" id="PTHR34415:SF1">
    <property type="entry name" value="INTEGRASE CATALYTIC DOMAIN-CONTAINING PROTEIN"/>
    <property type="match status" value="1"/>
</dbReference>
<keyword evidence="2" id="KW-1185">Reference proteome</keyword>
<comment type="caution">
    <text evidence="1">The sequence shown here is derived from an EMBL/GenBank/DDBJ whole genome shotgun (WGS) entry which is preliminary data.</text>
</comment>
<reference evidence="1" key="2">
    <citation type="submission" date="2020-11" db="EMBL/GenBank/DDBJ databases">
        <authorList>
            <person name="McCartney M.A."/>
            <person name="Auch B."/>
            <person name="Kono T."/>
            <person name="Mallez S."/>
            <person name="Becker A."/>
            <person name="Gohl D.M."/>
            <person name="Silverstein K.A.T."/>
            <person name="Koren S."/>
            <person name="Bechman K.B."/>
            <person name="Herman A."/>
            <person name="Abrahante J.E."/>
            <person name="Garbe J."/>
        </authorList>
    </citation>
    <scope>NUCLEOTIDE SEQUENCE</scope>
    <source>
        <strain evidence="1">Duluth1</strain>
        <tissue evidence="1">Whole animal</tissue>
    </source>
</reference>
<dbReference type="EMBL" id="JAIWYP010000004">
    <property type="protein sequence ID" value="KAH3834471.1"/>
    <property type="molecule type" value="Genomic_DNA"/>
</dbReference>